<comment type="subcellular location">
    <subcellularLocation>
        <location evidence="1">Membrane</location>
        <topology evidence="1">Multi-pass membrane protein</topology>
    </subcellularLocation>
</comment>
<dbReference type="RefSeq" id="WP_110106682.1">
    <property type="nucleotide sequence ID" value="NZ_JACBZZ010000001.1"/>
</dbReference>
<dbReference type="GO" id="GO:0000271">
    <property type="term" value="P:polysaccharide biosynthetic process"/>
    <property type="evidence" value="ECO:0007669"/>
    <property type="project" value="InterPro"/>
</dbReference>
<dbReference type="InterPro" id="IPR007267">
    <property type="entry name" value="GtrA_DPMS_TM"/>
</dbReference>
<gene>
    <name evidence="6" type="ORF">CVS29_12625</name>
</gene>
<evidence type="ECO:0000256" key="1">
    <source>
        <dbReference type="ARBA" id="ARBA00004141"/>
    </source>
</evidence>
<evidence type="ECO:0000256" key="2">
    <source>
        <dbReference type="ARBA" id="ARBA00022692"/>
    </source>
</evidence>
<evidence type="ECO:0000256" key="3">
    <source>
        <dbReference type="ARBA" id="ARBA00022989"/>
    </source>
</evidence>
<dbReference type="GO" id="GO:0016020">
    <property type="term" value="C:membrane"/>
    <property type="evidence" value="ECO:0007669"/>
    <property type="project" value="UniProtKB-SubCell"/>
</dbReference>
<keyword evidence="7" id="KW-1185">Reference proteome</keyword>
<feature type="domain" description="GtrA/DPMS transmembrane" evidence="5">
    <location>
        <begin position="42"/>
        <end position="159"/>
    </location>
</feature>
<dbReference type="AlphaFoldDB" id="A0A2V3DPX8"/>
<dbReference type="Proteomes" id="UP000246303">
    <property type="component" value="Unassembled WGS sequence"/>
</dbReference>
<evidence type="ECO:0000313" key="6">
    <source>
        <dbReference type="EMBL" id="PXA65020.1"/>
    </source>
</evidence>
<keyword evidence="4" id="KW-0472">Membrane</keyword>
<keyword evidence="3" id="KW-1133">Transmembrane helix</keyword>
<accession>A0A2V3DPX8</accession>
<protein>
    <submittedName>
        <fullName evidence="6">GtrA family protein</fullName>
    </submittedName>
</protein>
<evidence type="ECO:0000256" key="4">
    <source>
        <dbReference type="ARBA" id="ARBA00023136"/>
    </source>
</evidence>
<organism evidence="6 7">
    <name type="scientific">Arthrobacter psychrochitiniphilus</name>
    <dbReference type="NCBI Taxonomy" id="291045"/>
    <lineage>
        <taxon>Bacteria</taxon>
        <taxon>Bacillati</taxon>
        <taxon>Actinomycetota</taxon>
        <taxon>Actinomycetes</taxon>
        <taxon>Micrococcales</taxon>
        <taxon>Micrococcaceae</taxon>
        <taxon>Arthrobacter</taxon>
    </lineage>
</organism>
<dbReference type="Pfam" id="PF04138">
    <property type="entry name" value="GtrA_DPMS_TM"/>
    <property type="match status" value="1"/>
</dbReference>
<keyword evidence="2" id="KW-0812">Transmembrane</keyword>
<comment type="caution">
    <text evidence="6">The sequence shown here is derived from an EMBL/GenBank/DDBJ whole genome shotgun (WGS) entry which is preliminary data.</text>
</comment>
<dbReference type="OrthoDB" id="3733399at2"/>
<proteinExistence type="predicted"/>
<evidence type="ECO:0000259" key="5">
    <source>
        <dbReference type="Pfam" id="PF04138"/>
    </source>
</evidence>
<sequence length="168" mass="18753">MATTTTPEPLPAEPVITGRGVSGVLKSWWQHHPALSQQLRGFAVVALICTVISMTIFAILRPTMGNQWANVISLVLCSFLNTELNRRMSFGVSGRHLWWRDQRRGIWVMLLALTMTSGSLWALHEIAPQASLVVVLAVIVLGNVASAVSRFLLLRYWIFRRVRHGNPA</sequence>
<dbReference type="EMBL" id="QHLZ01000007">
    <property type="protein sequence ID" value="PXA65020.1"/>
    <property type="molecule type" value="Genomic_DNA"/>
</dbReference>
<name>A0A2V3DPX8_9MICC</name>
<evidence type="ECO:0000313" key="7">
    <source>
        <dbReference type="Proteomes" id="UP000246303"/>
    </source>
</evidence>
<reference evidence="6 7" key="1">
    <citation type="submission" date="2018-05" db="EMBL/GenBank/DDBJ databases">
        <title>Genetic diversity of glacier-inhabiting Cryobacterium bacteria in China and description of Cryobacterium mengkeensis sp. nov. and Arthrobacter glacialis sp. nov.</title>
        <authorList>
            <person name="Liu Q."/>
            <person name="Xin Y.-H."/>
        </authorList>
    </citation>
    <scope>NUCLEOTIDE SEQUENCE [LARGE SCALE GENOMIC DNA]</scope>
    <source>
        <strain evidence="6 7">GP3</strain>
    </source>
</reference>